<reference evidence="1" key="1">
    <citation type="submission" date="2023-11" db="EMBL/GenBank/DDBJ databases">
        <authorList>
            <person name="Poullet M."/>
        </authorList>
    </citation>
    <scope>NUCLEOTIDE SEQUENCE</scope>
    <source>
        <strain evidence="1">E1834</strain>
    </source>
</reference>
<gene>
    <name evidence="1" type="ORF">MENTE1834_LOCUS21833</name>
</gene>
<name>A0ACB0Z7T7_MELEN</name>
<protein>
    <submittedName>
        <fullName evidence="1">Uncharacterized protein</fullName>
    </submittedName>
</protein>
<sequence>MYLIFSIFYLIILFNNNLLFAKEEDLFKEESLEEKIDEEKSVFSSSRCWSNSNGQNERWINEGEIVDRGKYWYLCSGGKLVPAGCIDEKEKRIPLNKTFINGNFLVECILWANLIKIKTVGCLDNENNKTFFVGENWINGEFLWECAWEGIYLKKRQKSCVFNETKIINVGEQKIEGKTVYECQQSEYGLLNLVAIECISGDGKKYKIGKQWTEGDFIFYCKKRIDSSNCEKTCIGCFHKNQNLFDGDRFQLNETVFQCEIRPKRHLLKPVGCVSEGRIERVVNCKWEDNQQHPHPQQSTELTTTNYRVQRQCIIRKGRAIIENLGCVYVNNGIKRLFLRPETYTIWIEEEKEKQKNTKIAIACITENNQQILYKFNLEEIEKKIKLFKLKFDERTW</sequence>
<accession>A0ACB0Z7T7</accession>
<evidence type="ECO:0000313" key="1">
    <source>
        <dbReference type="EMBL" id="CAK5075057.1"/>
    </source>
</evidence>
<comment type="caution">
    <text evidence="1">The sequence shown here is derived from an EMBL/GenBank/DDBJ whole genome shotgun (WGS) entry which is preliminary data.</text>
</comment>
<proteinExistence type="predicted"/>
<evidence type="ECO:0000313" key="2">
    <source>
        <dbReference type="Proteomes" id="UP001497535"/>
    </source>
</evidence>
<keyword evidence="2" id="KW-1185">Reference proteome</keyword>
<dbReference type="Proteomes" id="UP001497535">
    <property type="component" value="Unassembled WGS sequence"/>
</dbReference>
<organism evidence="1 2">
    <name type="scientific">Meloidogyne enterolobii</name>
    <name type="common">Root-knot nematode worm</name>
    <name type="synonym">Meloidogyne mayaguensis</name>
    <dbReference type="NCBI Taxonomy" id="390850"/>
    <lineage>
        <taxon>Eukaryota</taxon>
        <taxon>Metazoa</taxon>
        <taxon>Ecdysozoa</taxon>
        <taxon>Nematoda</taxon>
        <taxon>Chromadorea</taxon>
        <taxon>Rhabditida</taxon>
        <taxon>Tylenchina</taxon>
        <taxon>Tylenchomorpha</taxon>
        <taxon>Tylenchoidea</taxon>
        <taxon>Meloidogynidae</taxon>
        <taxon>Meloidogyninae</taxon>
        <taxon>Meloidogyne</taxon>
    </lineage>
</organism>
<dbReference type="EMBL" id="CAVMJV010000027">
    <property type="protein sequence ID" value="CAK5075057.1"/>
    <property type="molecule type" value="Genomic_DNA"/>
</dbReference>